<protein>
    <submittedName>
        <fullName evidence="1">Uncharacterized protein</fullName>
    </submittedName>
</protein>
<accession>A0ACC2FDB6</accession>
<sequence>MISAFYGKEGNGKTIEELMDKKYFSTIPEFHKPCKKTIICDTAEELSEKICCFTRSDTQNDEFEIQYWPLVKCITLKVPNSKDLLEYVVLVDLPGNGDCNESRDKMWKKSVGNCSAVWIVSDIARATSEKECWEIFDSTIRLFGNGGECRSISFICTKTDIIDKNKKEDVPTSILNRNKTTKDKVRDKFEKHKEVKKHFSVVKDVLEVFTASSEEYKNEVHLGKEETEIPSLQGFLQNLNNHRTRTSDYIHRAYGILSLIKGAKNCNMTDINKELCHILEKRLKVKLKSIGESMEGSCEEFVRCLSQGVQQSEASCEKLLDTVISPKGKKGGGFHKVLKTLCKNEGVYKKRAKKNRGKEINLNESLASCMRKCIDEEFKNMFPNDKHGPIREQIEEFTLDATSLIKEHPSMELYLTFLMEEERDLKAELIDELREKKKKIYFTLTESILESMRSSYEKAFNHSGKDSLKRMKDELHQHVKNANIFQKAKNDMLERLTELKV</sequence>
<dbReference type="EMBL" id="CM055756">
    <property type="protein sequence ID" value="KAJ7989339.1"/>
    <property type="molecule type" value="Genomic_DNA"/>
</dbReference>
<comment type="caution">
    <text evidence="1">The sequence shown here is derived from an EMBL/GenBank/DDBJ whole genome shotgun (WGS) entry which is preliminary data.</text>
</comment>
<gene>
    <name evidence="1" type="ORF">DPEC_G00303510</name>
</gene>
<evidence type="ECO:0000313" key="2">
    <source>
        <dbReference type="Proteomes" id="UP001157502"/>
    </source>
</evidence>
<reference evidence="1" key="1">
    <citation type="submission" date="2021-05" db="EMBL/GenBank/DDBJ databases">
        <authorList>
            <person name="Pan Q."/>
            <person name="Jouanno E."/>
            <person name="Zahm M."/>
            <person name="Klopp C."/>
            <person name="Cabau C."/>
            <person name="Louis A."/>
            <person name="Berthelot C."/>
            <person name="Parey E."/>
            <person name="Roest Crollius H."/>
            <person name="Montfort J."/>
            <person name="Robinson-Rechavi M."/>
            <person name="Bouchez O."/>
            <person name="Lampietro C."/>
            <person name="Lopez Roques C."/>
            <person name="Donnadieu C."/>
            <person name="Postlethwait J."/>
            <person name="Bobe J."/>
            <person name="Dillon D."/>
            <person name="Chandos A."/>
            <person name="von Hippel F."/>
            <person name="Guiguen Y."/>
        </authorList>
    </citation>
    <scope>NUCLEOTIDE SEQUENCE</scope>
    <source>
        <strain evidence="1">YG-Jan2019</strain>
    </source>
</reference>
<proteinExistence type="predicted"/>
<keyword evidence="2" id="KW-1185">Reference proteome</keyword>
<organism evidence="1 2">
    <name type="scientific">Dallia pectoralis</name>
    <name type="common">Alaska blackfish</name>
    <dbReference type="NCBI Taxonomy" id="75939"/>
    <lineage>
        <taxon>Eukaryota</taxon>
        <taxon>Metazoa</taxon>
        <taxon>Chordata</taxon>
        <taxon>Craniata</taxon>
        <taxon>Vertebrata</taxon>
        <taxon>Euteleostomi</taxon>
        <taxon>Actinopterygii</taxon>
        <taxon>Neopterygii</taxon>
        <taxon>Teleostei</taxon>
        <taxon>Protacanthopterygii</taxon>
        <taxon>Esociformes</taxon>
        <taxon>Umbridae</taxon>
        <taxon>Dallia</taxon>
    </lineage>
</organism>
<dbReference type="Proteomes" id="UP001157502">
    <property type="component" value="Chromosome 29"/>
</dbReference>
<name>A0ACC2FDB6_DALPE</name>
<evidence type="ECO:0000313" key="1">
    <source>
        <dbReference type="EMBL" id="KAJ7989339.1"/>
    </source>
</evidence>